<keyword evidence="2" id="KW-1185">Reference proteome</keyword>
<reference evidence="1" key="2">
    <citation type="submission" date="2025-09" db="UniProtKB">
        <authorList>
            <consortium name="Ensembl"/>
        </authorList>
    </citation>
    <scope>IDENTIFICATION</scope>
</reference>
<sequence>TWVIPAENVYCSSQHRTALSNINFFKAAVQSSPLSPGKPSIPLMPGGPVTPGKPFGPAAPGAPDFPVRPGLKPPCFMMHPLPVDQNMHQLFFSLLFCYYKCCS</sequence>
<organism evidence="1 2">
    <name type="scientific">Strix occidentalis caurina</name>
    <name type="common">northern spotted owl</name>
    <dbReference type="NCBI Taxonomy" id="311401"/>
    <lineage>
        <taxon>Eukaryota</taxon>
        <taxon>Metazoa</taxon>
        <taxon>Chordata</taxon>
        <taxon>Craniata</taxon>
        <taxon>Vertebrata</taxon>
        <taxon>Euteleostomi</taxon>
        <taxon>Archelosauria</taxon>
        <taxon>Archosauria</taxon>
        <taxon>Dinosauria</taxon>
        <taxon>Saurischia</taxon>
        <taxon>Theropoda</taxon>
        <taxon>Coelurosauria</taxon>
        <taxon>Aves</taxon>
        <taxon>Neognathae</taxon>
        <taxon>Neoaves</taxon>
        <taxon>Telluraves</taxon>
        <taxon>Strigiformes</taxon>
        <taxon>Strigidae</taxon>
        <taxon>Strix</taxon>
    </lineage>
</organism>
<dbReference type="AlphaFoldDB" id="A0A8D0FLD5"/>
<reference evidence="1" key="1">
    <citation type="submission" date="2025-08" db="UniProtKB">
        <authorList>
            <consortium name="Ensembl"/>
        </authorList>
    </citation>
    <scope>IDENTIFICATION</scope>
</reference>
<evidence type="ECO:0000313" key="1">
    <source>
        <dbReference type="Ensembl" id="ENSSOCP00000018876.1"/>
    </source>
</evidence>
<dbReference type="Proteomes" id="UP000694551">
    <property type="component" value="Unplaced"/>
</dbReference>
<proteinExistence type="predicted"/>
<evidence type="ECO:0000313" key="2">
    <source>
        <dbReference type="Proteomes" id="UP000694551"/>
    </source>
</evidence>
<protein>
    <submittedName>
        <fullName evidence="1">Uncharacterized protein</fullName>
    </submittedName>
</protein>
<name>A0A8D0FLD5_STROC</name>
<accession>A0A8D0FLD5</accession>
<dbReference type="Ensembl" id="ENSSOCT00000019354.1">
    <property type="protein sequence ID" value="ENSSOCP00000018876.1"/>
    <property type="gene ID" value="ENSSOCG00000014143.1"/>
</dbReference>